<name>A0AAD5DRC8_9CHLO</name>
<dbReference type="Proteomes" id="UP001205105">
    <property type="component" value="Unassembled WGS sequence"/>
</dbReference>
<dbReference type="EMBL" id="JADXDR010000070">
    <property type="protein sequence ID" value="KAI7840871.1"/>
    <property type="molecule type" value="Genomic_DNA"/>
</dbReference>
<sequence>MSKVADVRAAVDTAAGKHQSVAARGRAAVRQAVAALPPAEQPVLQQLLEGLYEAISQEGPDRPFQPPVSAMKAPLWQDACLAYLATCSPAQLSGWRWRVEHDSGVFISSRQAEVELVPFLLHGSRAAIRKVHFDRLRAQEDAYDAEFQHDPLLSDEGYCEGLQDMALDSLWQFQDSMKLRDRLLRPLLEAAVRGGAAALPLAMARGLNDEREADWGGAGAAWAEGWEPEAAAHARFPTSFRSTVRCLLLANHRGLPGTDPKGKRVHLPAGLLLGIVLRMAAPEAEAAWVPLVGPLPSWFDLNSDM</sequence>
<proteinExistence type="predicted"/>
<keyword evidence="2" id="KW-1185">Reference proteome</keyword>
<reference evidence="1" key="1">
    <citation type="submission" date="2020-11" db="EMBL/GenBank/DDBJ databases">
        <title>Chlorella ohadii genome sequencing and assembly.</title>
        <authorList>
            <person name="Murik O."/>
            <person name="Treves H."/>
            <person name="Kedem I."/>
            <person name="Shotland Y."/>
            <person name="Kaplan A."/>
        </authorList>
    </citation>
    <scope>NUCLEOTIDE SEQUENCE</scope>
    <source>
        <strain evidence="1">1</strain>
    </source>
</reference>
<comment type="caution">
    <text evidence="1">The sequence shown here is derived from an EMBL/GenBank/DDBJ whole genome shotgun (WGS) entry which is preliminary data.</text>
</comment>
<dbReference type="AlphaFoldDB" id="A0AAD5DRC8"/>
<accession>A0AAD5DRC8</accession>
<evidence type="ECO:0000313" key="1">
    <source>
        <dbReference type="EMBL" id="KAI7840871.1"/>
    </source>
</evidence>
<organism evidence="1 2">
    <name type="scientific">Chlorella ohadii</name>
    <dbReference type="NCBI Taxonomy" id="2649997"/>
    <lineage>
        <taxon>Eukaryota</taxon>
        <taxon>Viridiplantae</taxon>
        <taxon>Chlorophyta</taxon>
        <taxon>core chlorophytes</taxon>
        <taxon>Trebouxiophyceae</taxon>
        <taxon>Chlorellales</taxon>
        <taxon>Chlorellaceae</taxon>
        <taxon>Chlorella clade</taxon>
        <taxon>Chlorella</taxon>
    </lineage>
</organism>
<protein>
    <submittedName>
        <fullName evidence="1">Uncharacterized protein</fullName>
    </submittedName>
</protein>
<gene>
    <name evidence="1" type="ORF">COHA_005401</name>
</gene>
<evidence type="ECO:0000313" key="2">
    <source>
        <dbReference type="Proteomes" id="UP001205105"/>
    </source>
</evidence>